<evidence type="ECO:0000259" key="6">
    <source>
        <dbReference type="PROSITE" id="PS51900"/>
    </source>
</evidence>
<dbReference type="PANTHER" id="PTHR30349:SF81">
    <property type="entry name" value="TYROSINE RECOMBINASE XERC"/>
    <property type="match status" value="1"/>
</dbReference>
<gene>
    <name evidence="7" type="ORF">M3N64_07915</name>
</gene>
<dbReference type="InterPro" id="IPR010998">
    <property type="entry name" value="Integrase_recombinase_N"/>
</dbReference>
<organism evidence="7 8">
    <name type="scientific">Sporolactobacillus mangiferae</name>
    <dbReference type="NCBI Taxonomy" id="2940498"/>
    <lineage>
        <taxon>Bacteria</taxon>
        <taxon>Bacillati</taxon>
        <taxon>Bacillota</taxon>
        <taxon>Bacilli</taxon>
        <taxon>Bacillales</taxon>
        <taxon>Sporolactobacillaceae</taxon>
        <taxon>Sporolactobacillus</taxon>
    </lineage>
</organism>
<comment type="caution">
    <text evidence="7">The sequence shown here is derived from an EMBL/GenBank/DDBJ whole genome shotgun (WGS) entry which is preliminary data.</text>
</comment>
<sequence>MKKTIDNFLDAMQHERDLSKNTVEAYQSDLLQYVRYLREIKQCTDWEDVTEVQLMNYLYQLKDSGCAPATLARKAAALRGFHRFLFRSHLTSSDPAYALSVPKAAHSHFPALLTTEQIYLLLRAPSPHTRIGKRDRALLEVLYATGMRASECIRLDHGHVNLSLEFIRCVGKKGTERILPLNISAITALREYITEWEQKNAAPDINQPLFTNRSGKRLTRQGLWKILRNHAESAALPVPISPETLRQSLTAHLLQNGAPLDFVDELMGRALVSSASRYMHLNRVPLKELYNRYHPLAKS</sequence>
<proteinExistence type="predicted"/>
<reference evidence="7 8" key="1">
    <citation type="submission" date="2022-05" db="EMBL/GenBank/DDBJ databases">
        <title>Sporolactobacillus sp nov CPB3-1, isolated from tree bark (Mangifera indica L.).</title>
        <authorList>
            <person name="Phuengjayaem S."/>
            <person name="Tanasupawat S."/>
        </authorList>
    </citation>
    <scope>NUCLEOTIDE SEQUENCE [LARGE SCALE GENOMIC DNA]</scope>
    <source>
        <strain evidence="7 8">CPB3-1</strain>
    </source>
</reference>
<keyword evidence="2 4" id="KW-0238">DNA-binding</keyword>
<name>A0ABT0MAH3_9BACL</name>
<evidence type="ECO:0000256" key="3">
    <source>
        <dbReference type="ARBA" id="ARBA00023172"/>
    </source>
</evidence>
<dbReference type="Pfam" id="PF00589">
    <property type="entry name" value="Phage_integrase"/>
    <property type="match status" value="1"/>
</dbReference>
<evidence type="ECO:0000256" key="2">
    <source>
        <dbReference type="ARBA" id="ARBA00023125"/>
    </source>
</evidence>
<dbReference type="PROSITE" id="PS51898">
    <property type="entry name" value="TYR_RECOMBINASE"/>
    <property type="match status" value="1"/>
</dbReference>
<evidence type="ECO:0000256" key="4">
    <source>
        <dbReference type="PROSITE-ProRule" id="PRU01248"/>
    </source>
</evidence>
<evidence type="ECO:0000259" key="5">
    <source>
        <dbReference type="PROSITE" id="PS51898"/>
    </source>
</evidence>
<evidence type="ECO:0000313" key="7">
    <source>
        <dbReference type="EMBL" id="MCL1631876.1"/>
    </source>
</evidence>
<keyword evidence="8" id="KW-1185">Reference proteome</keyword>
<dbReference type="Proteomes" id="UP001203004">
    <property type="component" value="Unassembled WGS sequence"/>
</dbReference>
<dbReference type="PROSITE" id="PS51900">
    <property type="entry name" value="CB"/>
    <property type="match status" value="1"/>
</dbReference>
<keyword evidence="3" id="KW-0233">DNA recombination</keyword>
<dbReference type="SUPFAM" id="SSF56349">
    <property type="entry name" value="DNA breaking-rejoining enzymes"/>
    <property type="match status" value="1"/>
</dbReference>
<dbReference type="Gene3D" id="1.10.150.130">
    <property type="match status" value="1"/>
</dbReference>
<dbReference type="Gene3D" id="1.10.443.10">
    <property type="entry name" value="Intergrase catalytic core"/>
    <property type="match status" value="1"/>
</dbReference>
<dbReference type="Pfam" id="PF02899">
    <property type="entry name" value="Phage_int_SAM_1"/>
    <property type="match status" value="1"/>
</dbReference>
<dbReference type="InterPro" id="IPR002104">
    <property type="entry name" value="Integrase_catalytic"/>
</dbReference>
<dbReference type="InterPro" id="IPR044068">
    <property type="entry name" value="CB"/>
</dbReference>
<dbReference type="InterPro" id="IPR050090">
    <property type="entry name" value="Tyrosine_recombinase_XerCD"/>
</dbReference>
<evidence type="ECO:0000256" key="1">
    <source>
        <dbReference type="ARBA" id="ARBA00022908"/>
    </source>
</evidence>
<protein>
    <submittedName>
        <fullName evidence="7">Tyrosine-type recombinase/integrase</fullName>
    </submittedName>
</protein>
<feature type="domain" description="Core-binding (CB)" evidence="6">
    <location>
        <begin position="1"/>
        <end position="86"/>
    </location>
</feature>
<dbReference type="PANTHER" id="PTHR30349">
    <property type="entry name" value="PHAGE INTEGRASE-RELATED"/>
    <property type="match status" value="1"/>
</dbReference>
<dbReference type="EMBL" id="JAMAST010000007">
    <property type="protein sequence ID" value="MCL1631876.1"/>
    <property type="molecule type" value="Genomic_DNA"/>
</dbReference>
<dbReference type="InterPro" id="IPR011010">
    <property type="entry name" value="DNA_brk_join_enz"/>
</dbReference>
<accession>A0ABT0MAH3</accession>
<dbReference type="InterPro" id="IPR013762">
    <property type="entry name" value="Integrase-like_cat_sf"/>
</dbReference>
<feature type="domain" description="Tyr recombinase" evidence="5">
    <location>
        <begin position="108"/>
        <end position="291"/>
    </location>
</feature>
<keyword evidence="1" id="KW-0229">DNA integration</keyword>
<dbReference type="RefSeq" id="WP_249100717.1">
    <property type="nucleotide sequence ID" value="NZ_JAMAST010000007.1"/>
</dbReference>
<evidence type="ECO:0000313" key="8">
    <source>
        <dbReference type="Proteomes" id="UP001203004"/>
    </source>
</evidence>
<dbReference type="InterPro" id="IPR004107">
    <property type="entry name" value="Integrase_SAM-like_N"/>
</dbReference>